<gene>
    <name evidence="1" type="ORF">SAMN05444405_11285</name>
</gene>
<dbReference type="EMBL" id="FQTV01000012">
    <property type="protein sequence ID" value="SHF70765.1"/>
    <property type="molecule type" value="Genomic_DNA"/>
</dbReference>
<keyword evidence="2" id="KW-1185">Reference proteome</keyword>
<proteinExistence type="predicted"/>
<protein>
    <submittedName>
        <fullName evidence="1">Uncharacterized protein</fullName>
    </submittedName>
</protein>
<organism evidence="1 2">
    <name type="scientific">Bacteroides luti</name>
    <dbReference type="NCBI Taxonomy" id="1297750"/>
    <lineage>
        <taxon>Bacteria</taxon>
        <taxon>Pseudomonadati</taxon>
        <taxon>Bacteroidota</taxon>
        <taxon>Bacteroidia</taxon>
        <taxon>Bacteroidales</taxon>
        <taxon>Bacteroidaceae</taxon>
        <taxon>Bacteroides</taxon>
    </lineage>
</organism>
<accession>A0A1M5DV00</accession>
<dbReference type="Proteomes" id="UP000184509">
    <property type="component" value="Unassembled WGS sequence"/>
</dbReference>
<dbReference type="AlphaFoldDB" id="A0A1M5DV00"/>
<reference evidence="1 2" key="1">
    <citation type="submission" date="2016-11" db="EMBL/GenBank/DDBJ databases">
        <authorList>
            <person name="Jaros S."/>
            <person name="Januszkiewicz K."/>
            <person name="Wedrychowicz H."/>
        </authorList>
    </citation>
    <scope>NUCLEOTIDE SEQUENCE [LARGE SCALE GENOMIC DNA]</scope>
    <source>
        <strain evidence="1 2">DSM 26991</strain>
    </source>
</reference>
<name>A0A1M5DV00_9BACE</name>
<evidence type="ECO:0000313" key="1">
    <source>
        <dbReference type="EMBL" id="SHF70765.1"/>
    </source>
</evidence>
<evidence type="ECO:0000313" key="2">
    <source>
        <dbReference type="Proteomes" id="UP000184509"/>
    </source>
</evidence>
<sequence length="51" mass="5922">MFQCVNLLVIIVLLVSVDVVVKSEIVFKNGKRISEFKIQNFYFPLLLTFIC</sequence>